<dbReference type="SUPFAM" id="SSF50104">
    <property type="entry name" value="Translation proteins SH3-like domain"/>
    <property type="match status" value="1"/>
</dbReference>
<accession>A0A834NGC3</accession>
<dbReference type="Proteomes" id="UP000614350">
    <property type="component" value="Unassembled WGS sequence"/>
</dbReference>
<dbReference type="InterPro" id="IPR014722">
    <property type="entry name" value="Rib_uL2_dom2"/>
</dbReference>
<dbReference type="InterPro" id="IPR008991">
    <property type="entry name" value="Translation_prot_SH3-like_sf"/>
</dbReference>
<comment type="caution">
    <text evidence="1">The sequence shown here is derived from an EMBL/GenBank/DDBJ whole genome shotgun (WGS) entry which is preliminary data.</text>
</comment>
<sequence>MSAITLLRNVVVKQIFYSLVNSTPLSFEIQPTKNRWKLLKLSEPGIPGKSYSWIRVGSIDLNERSKEEKVLQVFKDGCKTSLVAPLGSVDDLKYILTTENMNENMMKPIDIIKTHKGILRNPVKANEGDAYPLGALPIGTVVNCAEKYPGFRGSLIHLAGTSGMIISMDGLERTVVQVHS</sequence>
<evidence type="ECO:0000313" key="2">
    <source>
        <dbReference type="Proteomes" id="UP000614350"/>
    </source>
</evidence>
<keyword evidence="2" id="KW-1185">Reference proteome</keyword>
<evidence type="ECO:0000313" key="1">
    <source>
        <dbReference type="EMBL" id="KAF7408005.1"/>
    </source>
</evidence>
<dbReference type="AlphaFoldDB" id="A0A834NGC3"/>
<name>A0A834NGC3_VESVU</name>
<dbReference type="EMBL" id="JACSEA010000002">
    <property type="protein sequence ID" value="KAF7408005.1"/>
    <property type="molecule type" value="Genomic_DNA"/>
</dbReference>
<dbReference type="Gene3D" id="2.30.30.30">
    <property type="match status" value="1"/>
</dbReference>
<gene>
    <name evidence="1" type="ORF">HZH66_002542</name>
</gene>
<organism evidence="1 2">
    <name type="scientific">Vespula vulgaris</name>
    <name type="common">Yellow jacket</name>
    <name type="synonym">Wasp</name>
    <dbReference type="NCBI Taxonomy" id="7454"/>
    <lineage>
        <taxon>Eukaryota</taxon>
        <taxon>Metazoa</taxon>
        <taxon>Ecdysozoa</taxon>
        <taxon>Arthropoda</taxon>
        <taxon>Hexapoda</taxon>
        <taxon>Insecta</taxon>
        <taxon>Pterygota</taxon>
        <taxon>Neoptera</taxon>
        <taxon>Endopterygota</taxon>
        <taxon>Hymenoptera</taxon>
        <taxon>Apocrita</taxon>
        <taxon>Aculeata</taxon>
        <taxon>Vespoidea</taxon>
        <taxon>Vespidae</taxon>
        <taxon>Vespinae</taxon>
        <taxon>Vespula</taxon>
    </lineage>
</organism>
<protein>
    <submittedName>
        <fullName evidence="1">Uncharacterized protein</fullName>
    </submittedName>
</protein>
<reference evidence="1" key="1">
    <citation type="journal article" date="2020" name="G3 (Bethesda)">
        <title>High-Quality Assemblies for Three Invasive Social Wasps from the &lt;i&gt;Vespula&lt;/i&gt; Genus.</title>
        <authorList>
            <person name="Harrop T.W.R."/>
            <person name="Guhlin J."/>
            <person name="McLaughlin G.M."/>
            <person name="Permina E."/>
            <person name="Stockwell P."/>
            <person name="Gilligan J."/>
            <person name="Le Lec M.F."/>
            <person name="Gruber M.A.M."/>
            <person name="Quinn O."/>
            <person name="Lovegrove M."/>
            <person name="Duncan E.J."/>
            <person name="Remnant E.J."/>
            <person name="Van Eeckhoven J."/>
            <person name="Graham B."/>
            <person name="Knapp R.A."/>
            <person name="Langford K.W."/>
            <person name="Kronenberg Z."/>
            <person name="Press M.O."/>
            <person name="Eacker S.M."/>
            <person name="Wilson-Rankin E.E."/>
            <person name="Purcell J."/>
            <person name="Lester P.J."/>
            <person name="Dearden P.K."/>
        </authorList>
    </citation>
    <scope>NUCLEOTIDE SEQUENCE</scope>
    <source>
        <strain evidence="1">Marl-1</strain>
    </source>
</reference>
<proteinExistence type="predicted"/>